<dbReference type="Proteomes" id="UP000887229">
    <property type="component" value="Unassembled WGS sequence"/>
</dbReference>
<keyword evidence="3" id="KW-1185">Reference proteome</keyword>
<feature type="compositionally biased region" description="Low complexity" evidence="1">
    <location>
        <begin position="116"/>
        <end position="126"/>
    </location>
</feature>
<comment type="caution">
    <text evidence="2">The sequence shown here is derived from an EMBL/GenBank/DDBJ whole genome shotgun (WGS) entry which is preliminary data.</text>
</comment>
<protein>
    <submittedName>
        <fullName evidence="2">Uncharacterized protein</fullName>
    </submittedName>
</protein>
<dbReference type="RefSeq" id="XP_046115121.1">
    <property type="nucleotide sequence ID" value="XM_046265335.1"/>
</dbReference>
<dbReference type="EMBL" id="MU251270">
    <property type="protein sequence ID" value="KAG9251197.1"/>
    <property type="molecule type" value="Genomic_DNA"/>
</dbReference>
<feature type="compositionally biased region" description="Low complexity" evidence="1">
    <location>
        <begin position="95"/>
        <end position="108"/>
    </location>
</feature>
<proteinExistence type="predicted"/>
<name>A0A9P7ZG43_9HYPO</name>
<evidence type="ECO:0000313" key="3">
    <source>
        <dbReference type="Proteomes" id="UP000887229"/>
    </source>
</evidence>
<sequence length="261" mass="28609">MKYMKYMPYKLMGPTIPTQHYVVQGEPGKPTALIAVPEPRRLRPPLPPLSPEEKGILAPLKTDHNGFIKTRRRAHFGAPNNPFPIAHLMTTPTGATTTPGVATGSSATPSTGAFDTPSRGGTTARTARGRPRSNAVSIPSWVTHPQGEAPPHATTTARTARGRPRANAVSLPRGDIPPQHESEELTAAEWRMRVRLAAIRERHRLERPVTPPPAIVIPVYTTENLDWQGYSRRDGANGTSLQAQVEASWRVFDEYMASIQQ</sequence>
<dbReference type="OrthoDB" id="10594522at2759"/>
<dbReference type="GeneID" id="70296238"/>
<gene>
    <name evidence="2" type="ORF">F5Z01DRAFT_677187</name>
</gene>
<dbReference type="AlphaFoldDB" id="A0A9P7ZG43"/>
<reference evidence="2" key="1">
    <citation type="journal article" date="2021" name="IMA Fungus">
        <title>Genomic characterization of three marine fungi, including Emericellopsis atlantica sp. nov. with signatures of a generalist lifestyle and marine biomass degradation.</title>
        <authorList>
            <person name="Hagestad O.C."/>
            <person name="Hou L."/>
            <person name="Andersen J.H."/>
            <person name="Hansen E.H."/>
            <person name="Altermark B."/>
            <person name="Li C."/>
            <person name="Kuhnert E."/>
            <person name="Cox R.J."/>
            <person name="Crous P.W."/>
            <person name="Spatafora J.W."/>
            <person name="Lail K."/>
            <person name="Amirebrahimi M."/>
            <person name="Lipzen A."/>
            <person name="Pangilinan J."/>
            <person name="Andreopoulos W."/>
            <person name="Hayes R.D."/>
            <person name="Ng V."/>
            <person name="Grigoriev I.V."/>
            <person name="Jackson S.A."/>
            <person name="Sutton T.D.S."/>
            <person name="Dobson A.D.W."/>
            <person name="Rama T."/>
        </authorList>
    </citation>
    <scope>NUCLEOTIDE SEQUENCE</scope>
    <source>
        <strain evidence="2">TS7</strain>
    </source>
</reference>
<feature type="compositionally biased region" description="Low complexity" evidence="1">
    <location>
        <begin position="149"/>
        <end position="159"/>
    </location>
</feature>
<evidence type="ECO:0000313" key="2">
    <source>
        <dbReference type="EMBL" id="KAG9251197.1"/>
    </source>
</evidence>
<evidence type="ECO:0000256" key="1">
    <source>
        <dbReference type="SAM" id="MobiDB-lite"/>
    </source>
</evidence>
<organism evidence="2 3">
    <name type="scientific">Emericellopsis atlantica</name>
    <dbReference type="NCBI Taxonomy" id="2614577"/>
    <lineage>
        <taxon>Eukaryota</taxon>
        <taxon>Fungi</taxon>
        <taxon>Dikarya</taxon>
        <taxon>Ascomycota</taxon>
        <taxon>Pezizomycotina</taxon>
        <taxon>Sordariomycetes</taxon>
        <taxon>Hypocreomycetidae</taxon>
        <taxon>Hypocreales</taxon>
        <taxon>Bionectriaceae</taxon>
        <taxon>Emericellopsis</taxon>
    </lineage>
</organism>
<accession>A0A9P7ZG43</accession>
<feature type="region of interest" description="Disordered" evidence="1">
    <location>
        <begin position="95"/>
        <end position="180"/>
    </location>
</feature>